<feature type="transmembrane region" description="Helical" evidence="4">
    <location>
        <begin position="111"/>
        <end position="130"/>
    </location>
</feature>
<keyword evidence="3 4" id="KW-0472">Membrane</keyword>
<dbReference type="RefSeq" id="WP_154754535.1">
    <property type="nucleotide sequence ID" value="NZ_WLZX01000014.1"/>
</dbReference>
<evidence type="ECO:0000256" key="2">
    <source>
        <dbReference type="ARBA" id="ARBA00022989"/>
    </source>
</evidence>
<dbReference type="EMBL" id="WLZX01000014">
    <property type="protein sequence ID" value="MTD29320.1"/>
    <property type="molecule type" value="Genomic_DNA"/>
</dbReference>
<feature type="transmembrane region" description="Helical" evidence="4">
    <location>
        <begin position="340"/>
        <end position="362"/>
    </location>
</feature>
<evidence type="ECO:0000256" key="1">
    <source>
        <dbReference type="ARBA" id="ARBA00022692"/>
    </source>
</evidence>
<feature type="transmembrane region" description="Helical" evidence="4">
    <location>
        <begin position="222"/>
        <end position="245"/>
    </location>
</feature>
<gene>
    <name evidence="6" type="ORF">GK011_20530</name>
</gene>
<feature type="transmembrane region" description="Helical" evidence="4">
    <location>
        <begin position="170"/>
        <end position="189"/>
    </location>
</feature>
<dbReference type="InterPro" id="IPR036259">
    <property type="entry name" value="MFS_trans_sf"/>
</dbReference>
<feature type="transmembrane region" description="Helical" evidence="4">
    <location>
        <begin position="257"/>
        <end position="275"/>
    </location>
</feature>
<accession>A0ABW9RGI0</accession>
<keyword evidence="2 4" id="KW-1133">Transmembrane helix</keyword>
<evidence type="ECO:0000256" key="4">
    <source>
        <dbReference type="SAM" id="Phobius"/>
    </source>
</evidence>
<evidence type="ECO:0000256" key="3">
    <source>
        <dbReference type="ARBA" id="ARBA00023136"/>
    </source>
</evidence>
<keyword evidence="1 4" id="KW-0812">Transmembrane</keyword>
<dbReference type="CDD" id="cd17324">
    <property type="entry name" value="MFS_NepI_like"/>
    <property type="match status" value="1"/>
</dbReference>
<dbReference type="InterPro" id="IPR011701">
    <property type="entry name" value="MFS"/>
</dbReference>
<evidence type="ECO:0000259" key="5">
    <source>
        <dbReference type="PROSITE" id="PS50850"/>
    </source>
</evidence>
<dbReference type="SUPFAM" id="SSF103473">
    <property type="entry name" value="MFS general substrate transporter"/>
    <property type="match status" value="1"/>
</dbReference>
<organism evidence="6 7">
    <name type="scientific">Erwinia sorbitola</name>
    <dbReference type="NCBI Taxonomy" id="2681984"/>
    <lineage>
        <taxon>Bacteria</taxon>
        <taxon>Pseudomonadati</taxon>
        <taxon>Pseudomonadota</taxon>
        <taxon>Gammaproteobacteria</taxon>
        <taxon>Enterobacterales</taxon>
        <taxon>Erwiniaceae</taxon>
        <taxon>Erwinia</taxon>
    </lineage>
</organism>
<name>A0ABW9RGI0_9GAMM</name>
<sequence>MAILADKSTGRADLSSFQVVLFASSSGLSVANVYYAQPLLDALALSFSITPALVGGVIFATQVGCTLALLLLVPLGDVVNRRRLMRCQLAGLIMALLLVCTATHVMMLLVAMLLTGMMGTAMTQGMIAYAAAASTPEMRGRVVGAVAGGVVIGLLLARAAAGLISDITGWRGVYFCSALLMVLLAAILWRRLPDLARTTAANKPEAIPSLWRMLNTNRVLQVRGVLALLMFASFNIFWSALVLLLRTPPWQLSHGQIGALGLVGAISALIAGRAGRWADSGLAERTSAMALAVLLLSWLPLWLGAGSLMLLIVGILLLDAAGQALHVSSQSLILASQQDAGGRLIAGYMLFYSAGSGTGALLSTQAFSRGGWDAVCLCGIASSVLALLFWMMMPLTRADG</sequence>
<dbReference type="PROSITE" id="PS50850">
    <property type="entry name" value="MFS"/>
    <property type="match status" value="1"/>
</dbReference>
<feature type="transmembrane region" description="Helical" evidence="4">
    <location>
        <begin position="287"/>
        <end position="320"/>
    </location>
</feature>
<dbReference type="PANTHER" id="PTHR42910">
    <property type="entry name" value="TRANSPORTER SCO4007-RELATED"/>
    <property type="match status" value="1"/>
</dbReference>
<reference evidence="6 7" key="1">
    <citation type="submission" date="2019-11" db="EMBL/GenBank/DDBJ databases">
        <title>Erwinia sp. nov., isolated from feces of birds in Tibet plateau of China.</title>
        <authorList>
            <person name="Ge Y."/>
        </authorList>
    </citation>
    <scope>NUCLEOTIDE SEQUENCE [LARGE SCALE GENOMIC DNA]</scope>
    <source>
        <strain evidence="6 7">J316</strain>
    </source>
</reference>
<dbReference type="PANTHER" id="PTHR42910:SF1">
    <property type="entry name" value="MAJOR FACILITATOR SUPERFAMILY (MFS) PROFILE DOMAIN-CONTAINING PROTEIN"/>
    <property type="match status" value="1"/>
</dbReference>
<feature type="transmembrane region" description="Helical" evidence="4">
    <location>
        <begin position="142"/>
        <end position="164"/>
    </location>
</feature>
<dbReference type="InterPro" id="IPR020846">
    <property type="entry name" value="MFS_dom"/>
</dbReference>
<feature type="transmembrane region" description="Helical" evidence="4">
    <location>
        <begin position="42"/>
        <end position="75"/>
    </location>
</feature>
<proteinExistence type="predicted"/>
<keyword evidence="7" id="KW-1185">Reference proteome</keyword>
<feature type="transmembrane region" description="Helical" evidence="4">
    <location>
        <begin position="374"/>
        <end position="393"/>
    </location>
</feature>
<comment type="caution">
    <text evidence="6">The sequence shown here is derived from an EMBL/GenBank/DDBJ whole genome shotgun (WGS) entry which is preliminary data.</text>
</comment>
<protein>
    <submittedName>
        <fullName evidence="6">MFS transporter</fullName>
    </submittedName>
</protein>
<feature type="transmembrane region" description="Helical" evidence="4">
    <location>
        <begin position="87"/>
        <end position="105"/>
    </location>
</feature>
<evidence type="ECO:0000313" key="7">
    <source>
        <dbReference type="Proteomes" id="UP000480164"/>
    </source>
</evidence>
<feature type="domain" description="Major facilitator superfamily (MFS) profile" evidence="5">
    <location>
        <begin position="15"/>
        <end position="400"/>
    </location>
</feature>
<dbReference type="Gene3D" id="1.20.1250.20">
    <property type="entry name" value="MFS general substrate transporter like domains"/>
    <property type="match status" value="1"/>
</dbReference>
<feature type="transmembrane region" description="Helical" evidence="4">
    <location>
        <begin position="12"/>
        <end position="36"/>
    </location>
</feature>
<dbReference type="Pfam" id="PF07690">
    <property type="entry name" value="MFS_1"/>
    <property type="match status" value="1"/>
</dbReference>
<evidence type="ECO:0000313" key="6">
    <source>
        <dbReference type="EMBL" id="MTD29320.1"/>
    </source>
</evidence>
<dbReference type="Proteomes" id="UP000480164">
    <property type="component" value="Unassembled WGS sequence"/>
</dbReference>